<gene>
    <name evidence="2" type="ORF">KFE25_008016</name>
</gene>
<keyword evidence="3" id="KW-1185">Reference proteome</keyword>
<evidence type="ECO:0000259" key="1">
    <source>
        <dbReference type="PROSITE" id="PS51184"/>
    </source>
</evidence>
<dbReference type="InterPro" id="IPR014710">
    <property type="entry name" value="RmlC-like_jellyroll"/>
</dbReference>
<dbReference type="InterPro" id="IPR003347">
    <property type="entry name" value="JmjC_dom"/>
</dbReference>
<evidence type="ECO:0000313" key="3">
    <source>
        <dbReference type="Proteomes" id="UP000751190"/>
    </source>
</evidence>
<dbReference type="Pfam" id="PF13621">
    <property type="entry name" value="Cupin_8"/>
    <property type="match status" value="1"/>
</dbReference>
<dbReference type="PROSITE" id="PS51184">
    <property type="entry name" value="JMJC"/>
    <property type="match status" value="1"/>
</dbReference>
<protein>
    <recommendedName>
        <fullName evidence="1">JmjC domain-containing protein</fullName>
    </recommendedName>
</protein>
<dbReference type="AlphaFoldDB" id="A0A8J5XQP4"/>
<dbReference type="Proteomes" id="UP000751190">
    <property type="component" value="Unassembled WGS sequence"/>
</dbReference>
<dbReference type="SUPFAM" id="SSF51197">
    <property type="entry name" value="Clavaminate synthase-like"/>
    <property type="match status" value="1"/>
</dbReference>
<accession>A0A8J5XQP4</accession>
<dbReference type="PANTHER" id="PTHR12461:SF105">
    <property type="entry name" value="HYPOXIA-INDUCIBLE FACTOR 1-ALPHA INHIBITOR"/>
    <property type="match status" value="1"/>
</dbReference>
<comment type="caution">
    <text evidence="2">The sequence shown here is derived from an EMBL/GenBank/DDBJ whole genome shotgun (WGS) entry which is preliminary data.</text>
</comment>
<feature type="domain" description="JmjC" evidence="1">
    <location>
        <begin position="133"/>
        <end position="289"/>
    </location>
</feature>
<dbReference type="PANTHER" id="PTHR12461">
    <property type="entry name" value="HYPOXIA-INDUCIBLE FACTOR 1 ALPHA INHIBITOR-RELATED"/>
    <property type="match status" value="1"/>
</dbReference>
<dbReference type="SMART" id="SM00558">
    <property type="entry name" value="JmjC"/>
    <property type="match status" value="1"/>
</dbReference>
<proteinExistence type="predicted"/>
<sequence>MCSAASPEVAWTNLPGDLFEGVETAAPAPPLVDAPPEVSCGGPRAFSRARGVEPLVMRGLASHWPATARWANRGAIASLSADGDDPVLVLRSKDEDRFLKRDCDHELWPLAHVCTHLEGGHGAPIYARAPLTERVRADCDLLVFAELMGQQPKLANCGLWLGSAGNITPFHYDLCHGFLVQLVGRKTFHFVEPEQWRCLYPREHSPELASLDFERWRGARGAEAERLERQRHARFARARVHSVTLEPGDVLYTPPYWWHHVETSPSGPAASVLVPFDQSDAERAVHNVCHHFS</sequence>
<dbReference type="InterPro" id="IPR041667">
    <property type="entry name" value="Cupin_8"/>
</dbReference>
<reference evidence="2" key="1">
    <citation type="submission" date="2021-05" db="EMBL/GenBank/DDBJ databases">
        <title>The genome of the haptophyte Pavlova lutheri (Diacronema luteri, Pavlovales) - a model for lipid biosynthesis in eukaryotic algae.</title>
        <authorList>
            <person name="Hulatt C.J."/>
            <person name="Posewitz M.C."/>
        </authorList>
    </citation>
    <scope>NUCLEOTIDE SEQUENCE</scope>
    <source>
        <strain evidence="2">NIVA-4/92</strain>
    </source>
</reference>
<dbReference type="OrthoDB" id="263283at2759"/>
<evidence type="ECO:0000313" key="2">
    <source>
        <dbReference type="EMBL" id="KAG8466637.1"/>
    </source>
</evidence>
<dbReference type="EMBL" id="JAGTXO010000007">
    <property type="protein sequence ID" value="KAG8466637.1"/>
    <property type="molecule type" value="Genomic_DNA"/>
</dbReference>
<dbReference type="OMA" id="WHHVRTH"/>
<organism evidence="2 3">
    <name type="scientific">Diacronema lutheri</name>
    <name type="common">Unicellular marine alga</name>
    <name type="synonym">Monochrysis lutheri</name>
    <dbReference type="NCBI Taxonomy" id="2081491"/>
    <lineage>
        <taxon>Eukaryota</taxon>
        <taxon>Haptista</taxon>
        <taxon>Haptophyta</taxon>
        <taxon>Pavlovophyceae</taxon>
        <taxon>Pavlovales</taxon>
        <taxon>Pavlovaceae</taxon>
        <taxon>Diacronema</taxon>
    </lineage>
</organism>
<name>A0A8J5XQP4_DIALT</name>
<dbReference type="Gene3D" id="2.60.120.10">
    <property type="entry name" value="Jelly Rolls"/>
    <property type="match status" value="1"/>
</dbReference>